<evidence type="ECO:0000313" key="3">
    <source>
        <dbReference type="EMBL" id="PPQ72296.1"/>
    </source>
</evidence>
<dbReference type="AlphaFoldDB" id="A0A409W1B3"/>
<gene>
    <name evidence="3" type="ORF">CVT26_007127</name>
</gene>
<dbReference type="EMBL" id="NHYE01005464">
    <property type="protein sequence ID" value="PPQ72296.1"/>
    <property type="molecule type" value="Genomic_DNA"/>
</dbReference>
<keyword evidence="4" id="KW-1185">Reference proteome</keyword>
<feature type="signal peptide" evidence="1">
    <location>
        <begin position="1"/>
        <end position="21"/>
    </location>
</feature>
<proteinExistence type="predicted"/>
<reference evidence="3 4" key="1">
    <citation type="journal article" date="2018" name="Evol. Lett.">
        <title>Horizontal gene cluster transfer increased hallucinogenic mushroom diversity.</title>
        <authorList>
            <person name="Reynolds H.T."/>
            <person name="Vijayakumar V."/>
            <person name="Gluck-Thaler E."/>
            <person name="Korotkin H.B."/>
            <person name="Matheny P.B."/>
            <person name="Slot J.C."/>
        </authorList>
    </citation>
    <scope>NUCLEOTIDE SEQUENCE [LARGE SCALE GENOMIC DNA]</scope>
    <source>
        <strain evidence="3 4">SRW20</strain>
    </source>
</reference>
<name>A0A409W1B3_9AGAR</name>
<sequence length="290" mass="31540">MSFEVLSLLALLLTGPSGLHALGVGFMPPVPVHNGPLRLSGDQLQQPACPQPINMGYEREDALSSMLVNMFNPGRNVASNGLQRINRPDRPMLLRSQSLETVKKLSIDDRYSDILLRAFQSGSLLHSARVPSGGYEQAKAGREWVTSAGMGSAAAADITIAVSLCYYLMKSRTGFKRSVTPLGSNVHSTESAERPFQLNRTDSLISTLMIYSLTTGLVTRLNSRDSLREKASPNVDNTFFQLTPFRAVPDGNPWNSEPPSPTADRQMLAVGVQIQTVSKTDYGSIVSPVF</sequence>
<keyword evidence="1" id="KW-0732">Signal</keyword>
<dbReference type="InterPro" id="IPR045339">
    <property type="entry name" value="DUF6534"/>
</dbReference>
<accession>A0A409W1B3</accession>
<evidence type="ECO:0000259" key="2">
    <source>
        <dbReference type="Pfam" id="PF20152"/>
    </source>
</evidence>
<evidence type="ECO:0000256" key="1">
    <source>
        <dbReference type="SAM" id="SignalP"/>
    </source>
</evidence>
<feature type="domain" description="DUF6534" evidence="2">
    <location>
        <begin position="153"/>
        <end position="221"/>
    </location>
</feature>
<organism evidence="3 4">
    <name type="scientific">Gymnopilus dilepis</name>
    <dbReference type="NCBI Taxonomy" id="231916"/>
    <lineage>
        <taxon>Eukaryota</taxon>
        <taxon>Fungi</taxon>
        <taxon>Dikarya</taxon>
        <taxon>Basidiomycota</taxon>
        <taxon>Agaricomycotina</taxon>
        <taxon>Agaricomycetes</taxon>
        <taxon>Agaricomycetidae</taxon>
        <taxon>Agaricales</taxon>
        <taxon>Agaricineae</taxon>
        <taxon>Hymenogastraceae</taxon>
        <taxon>Gymnopilus</taxon>
    </lineage>
</organism>
<comment type="caution">
    <text evidence="3">The sequence shown here is derived from an EMBL/GenBank/DDBJ whole genome shotgun (WGS) entry which is preliminary data.</text>
</comment>
<feature type="chain" id="PRO_5019436803" description="DUF6534 domain-containing protein" evidence="1">
    <location>
        <begin position="22"/>
        <end position="290"/>
    </location>
</feature>
<dbReference type="OrthoDB" id="2738831at2759"/>
<evidence type="ECO:0000313" key="4">
    <source>
        <dbReference type="Proteomes" id="UP000284706"/>
    </source>
</evidence>
<protein>
    <recommendedName>
        <fullName evidence="2">DUF6534 domain-containing protein</fullName>
    </recommendedName>
</protein>
<dbReference type="Proteomes" id="UP000284706">
    <property type="component" value="Unassembled WGS sequence"/>
</dbReference>
<dbReference type="InParanoid" id="A0A409W1B3"/>
<dbReference type="Pfam" id="PF20152">
    <property type="entry name" value="DUF6534"/>
    <property type="match status" value="1"/>
</dbReference>